<dbReference type="Pfam" id="PF06267">
    <property type="entry name" value="DUF1028"/>
    <property type="match status" value="1"/>
</dbReference>
<name>A0ABM7MTY3_9BURK</name>
<evidence type="ECO:0008006" key="3">
    <source>
        <dbReference type="Google" id="ProtNLM"/>
    </source>
</evidence>
<reference evidence="1 2" key="1">
    <citation type="journal article" date="2021" name="Microbiol. Spectr.">
        <title>A Single Bacterium Capable of Oxidation and Reduction of Iron at Circumneutral pH.</title>
        <authorList>
            <person name="Kato S."/>
            <person name="Ohkuma M."/>
        </authorList>
    </citation>
    <scope>NUCLEOTIDE SEQUENCE [LARGE SCALE GENOMIC DNA]</scope>
    <source>
        <strain evidence="1 2">MIZ03</strain>
    </source>
</reference>
<dbReference type="RefSeq" id="WP_223906216.1">
    <property type="nucleotide sequence ID" value="NZ_AP024238.1"/>
</dbReference>
<gene>
    <name evidence="1" type="ORF">MIZ03_4766</name>
</gene>
<dbReference type="PANTHER" id="PTHR39328:SF1">
    <property type="entry name" value="BLL2871 PROTEIN"/>
    <property type="match status" value="1"/>
</dbReference>
<proteinExistence type="predicted"/>
<accession>A0ABM7MTY3</accession>
<dbReference type="Gene3D" id="3.60.20.10">
    <property type="entry name" value="Glutamine Phosphoribosylpyrophosphate, subunit 1, domain 1"/>
    <property type="match status" value="1"/>
</dbReference>
<dbReference type="InterPro" id="IPR010430">
    <property type="entry name" value="DUF1028"/>
</dbReference>
<sequence length="224" mass="23068">MTFSIVAHCPRTGQFGAAVSSSSPAVAARCIRTRAGVGAVASQNVTDPSLGDKALDLMAHGASAQQALDILVATAIHMEYRQLALVDAQGRSACFTGSGGLGIVASALGAHAACAGNLLAHAEVPVKMLAAFQSSEGKLAERLLQAMRAGLDSGGEAGPVHSAGMLVVDAQSWPVVDLRVDWAEQDPIATLHGLWKQFEPQVDSYTQRALNPSQAPSYGVPGDI</sequence>
<evidence type="ECO:0000313" key="1">
    <source>
        <dbReference type="EMBL" id="BCO29842.1"/>
    </source>
</evidence>
<dbReference type="InterPro" id="IPR029055">
    <property type="entry name" value="Ntn_hydrolases_N"/>
</dbReference>
<dbReference type="SUPFAM" id="SSF56235">
    <property type="entry name" value="N-terminal nucleophile aminohydrolases (Ntn hydrolases)"/>
    <property type="match status" value="1"/>
</dbReference>
<dbReference type="PANTHER" id="PTHR39328">
    <property type="entry name" value="BLL2871 PROTEIN"/>
    <property type="match status" value="1"/>
</dbReference>
<evidence type="ECO:0000313" key="2">
    <source>
        <dbReference type="Proteomes" id="UP000824366"/>
    </source>
</evidence>
<protein>
    <recommendedName>
        <fullName evidence="3">Fimbrial assembly protein FimA</fullName>
    </recommendedName>
</protein>
<dbReference type="EMBL" id="AP024238">
    <property type="protein sequence ID" value="BCO29842.1"/>
    <property type="molecule type" value="Genomic_DNA"/>
</dbReference>
<keyword evidence="2" id="KW-1185">Reference proteome</keyword>
<organism evidence="1 2">
    <name type="scientific">Rhodoferax lithotrophicus</name>
    <dbReference type="NCBI Taxonomy" id="2798804"/>
    <lineage>
        <taxon>Bacteria</taxon>
        <taxon>Pseudomonadati</taxon>
        <taxon>Pseudomonadota</taxon>
        <taxon>Betaproteobacteria</taxon>
        <taxon>Burkholderiales</taxon>
        <taxon>Comamonadaceae</taxon>
        <taxon>Rhodoferax</taxon>
    </lineage>
</organism>
<dbReference type="Proteomes" id="UP000824366">
    <property type="component" value="Chromosome"/>
</dbReference>